<evidence type="ECO:0000313" key="3">
    <source>
        <dbReference type="Proteomes" id="UP000626795"/>
    </source>
</evidence>
<keyword evidence="3" id="KW-1185">Reference proteome</keyword>
<dbReference type="Pfam" id="PF18159">
    <property type="entry name" value="S_4TM"/>
    <property type="match status" value="1"/>
</dbReference>
<dbReference type="Proteomes" id="UP000626795">
    <property type="component" value="Unassembled WGS sequence"/>
</dbReference>
<protein>
    <submittedName>
        <fullName evidence="2">Uncharacterized protein</fullName>
    </submittedName>
</protein>
<evidence type="ECO:0000313" key="2">
    <source>
        <dbReference type="EMBL" id="VTY03205.1"/>
    </source>
</evidence>
<keyword evidence="1" id="KW-0472">Membrane</keyword>
<comment type="caution">
    <text evidence="2">The sequence shown here is derived from an EMBL/GenBank/DDBJ whole genome shotgun (WGS) entry which is preliminary data.</text>
</comment>
<proteinExistence type="predicted"/>
<dbReference type="InterPro" id="IPR049920">
    <property type="entry name" value="IK1_05631-like"/>
</dbReference>
<gene>
    <name evidence="2" type="ORF">ONOEEDHL_01813</name>
</gene>
<dbReference type="AlphaFoldDB" id="A0A9X9QWT5"/>
<evidence type="ECO:0000256" key="1">
    <source>
        <dbReference type="SAM" id="Phobius"/>
    </source>
</evidence>
<organism evidence="2 3">
    <name type="scientific">Neisseria subflava</name>
    <dbReference type="NCBI Taxonomy" id="28449"/>
    <lineage>
        <taxon>Bacteria</taxon>
        <taxon>Pseudomonadati</taxon>
        <taxon>Pseudomonadota</taxon>
        <taxon>Betaproteobacteria</taxon>
        <taxon>Neisseriales</taxon>
        <taxon>Neisseriaceae</taxon>
        <taxon>Neisseria</taxon>
    </lineage>
</organism>
<keyword evidence="1" id="KW-0812">Transmembrane</keyword>
<feature type="transmembrane region" description="Helical" evidence="1">
    <location>
        <begin position="194"/>
        <end position="213"/>
    </location>
</feature>
<sequence>MKNILEEQNLEKNLRLLIVQRELYSKSKRFKILALIILFISIVISVFSIIPIEFSRDYPEYYFGYISTFFLVISLGIGKVSKSIQEKAAEVQQQFDCSLFNLDYQPLVDSEEILKISDEAISKDRGIKEQVRNWYTDAISKFNFPYSALACQQQNIGWNISLSKRYLNFLLFLLFLLIIIIVGIGFVWNGIKPLFLNGFGNFYNFLVFFAAIIKTPVSSAWSTRNEIKEKEEFMNEKREIFSDISANSIECIPYILKEIQSNIFRFRKNHKPIPDFFYKFYKYREEARSRQRLE</sequence>
<dbReference type="EMBL" id="CABFLZ010000005">
    <property type="protein sequence ID" value="VTY03205.1"/>
    <property type="molecule type" value="Genomic_DNA"/>
</dbReference>
<keyword evidence="1" id="KW-1133">Transmembrane helix</keyword>
<feature type="transmembrane region" description="Helical" evidence="1">
    <location>
        <begin position="30"/>
        <end position="50"/>
    </location>
</feature>
<dbReference type="SUPFAM" id="SSF81665">
    <property type="entry name" value="Calcium ATPase, transmembrane domain M"/>
    <property type="match status" value="1"/>
</dbReference>
<accession>A0A9X9QWT5</accession>
<feature type="transmembrane region" description="Helical" evidence="1">
    <location>
        <begin position="62"/>
        <end position="78"/>
    </location>
</feature>
<name>A0A9X9QWT5_NEISU</name>
<dbReference type="InterPro" id="IPR023298">
    <property type="entry name" value="ATPase_P-typ_TM_dom_sf"/>
</dbReference>
<dbReference type="RefSeq" id="WP_107737119.1">
    <property type="nucleotide sequence ID" value="NZ_CABFLZ010000005.1"/>
</dbReference>
<reference evidence="2" key="1">
    <citation type="submission" date="2019-05" db="EMBL/GenBank/DDBJ databases">
        <authorList>
            <person name="Hibberd M."/>
        </authorList>
    </citation>
    <scope>NUCLEOTIDE SEQUENCE</scope>
    <source>
        <strain evidence="2">Neisseria_subflava_BgEED23</strain>
    </source>
</reference>
<feature type="transmembrane region" description="Helical" evidence="1">
    <location>
        <begin position="166"/>
        <end position="188"/>
    </location>
</feature>